<evidence type="ECO:0000259" key="2">
    <source>
        <dbReference type="Pfam" id="PF00542"/>
    </source>
</evidence>
<gene>
    <name evidence="3" type="ORF">OHU27_17930</name>
</gene>
<organism evidence="3 4">
    <name type="scientific">Streptomyces nigra</name>
    <dbReference type="NCBI Taxonomy" id="1827580"/>
    <lineage>
        <taxon>Bacteria</taxon>
        <taxon>Bacillati</taxon>
        <taxon>Actinomycetota</taxon>
        <taxon>Actinomycetes</taxon>
        <taxon>Kitasatosporales</taxon>
        <taxon>Streptomycetaceae</taxon>
        <taxon>Streptomyces</taxon>
    </lineage>
</organism>
<feature type="signal peptide" evidence="1">
    <location>
        <begin position="1"/>
        <end position="24"/>
    </location>
</feature>
<keyword evidence="1" id="KW-0732">Signal</keyword>
<dbReference type="InterPro" id="IPR014719">
    <property type="entry name" value="Ribosomal_bL12_C/ClpS-like"/>
</dbReference>
<evidence type="ECO:0000313" key="4">
    <source>
        <dbReference type="Proteomes" id="UP001622690"/>
    </source>
</evidence>
<feature type="domain" description="Large ribosomal subunit protein bL12 C-terminal" evidence="2">
    <location>
        <begin position="60"/>
        <end position="87"/>
    </location>
</feature>
<feature type="chain" id="PRO_5046527840" evidence="1">
    <location>
        <begin position="25"/>
        <end position="89"/>
    </location>
</feature>
<evidence type="ECO:0000256" key="1">
    <source>
        <dbReference type="SAM" id="SignalP"/>
    </source>
</evidence>
<protein>
    <submittedName>
        <fullName evidence="3">Ribosomal protein L7/L12</fullName>
    </submittedName>
</protein>
<accession>A0ABZ1J5J5</accession>
<reference evidence="3 4" key="1">
    <citation type="submission" date="2022-10" db="EMBL/GenBank/DDBJ databases">
        <title>The complete genomes of actinobacterial strains from the NBC collection.</title>
        <authorList>
            <person name="Joergensen T.S."/>
            <person name="Alvarez Arevalo M."/>
            <person name="Sterndorff E.B."/>
            <person name="Faurdal D."/>
            <person name="Vuksanovic O."/>
            <person name="Mourched A.-S."/>
            <person name="Charusanti P."/>
            <person name="Shaw S."/>
            <person name="Blin K."/>
            <person name="Weber T."/>
        </authorList>
    </citation>
    <scope>NUCLEOTIDE SEQUENCE [LARGE SCALE GENOMIC DNA]</scope>
    <source>
        <strain evidence="3 4">NBC_00206</strain>
    </source>
</reference>
<dbReference type="Gene3D" id="3.30.1390.10">
    <property type="match status" value="1"/>
</dbReference>
<dbReference type="SUPFAM" id="SSF54736">
    <property type="entry name" value="ClpS-like"/>
    <property type="match status" value="1"/>
</dbReference>
<dbReference type="GO" id="GO:0005840">
    <property type="term" value="C:ribosome"/>
    <property type="evidence" value="ECO:0007669"/>
    <property type="project" value="UniProtKB-KW"/>
</dbReference>
<sequence length="89" mass="9856">MAMIFAVAAAVLLLLSLQSRMSQAERRAARIEQKLDLVLGHLGLREEDPRLEEVAALLRDDKRIQAIKVYREVTGAGLAEAKNAVDRMA</sequence>
<proteinExistence type="predicted"/>
<dbReference type="Proteomes" id="UP001622690">
    <property type="component" value="Chromosome"/>
</dbReference>
<keyword evidence="3" id="KW-0689">Ribosomal protein</keyword>
<keyword evidence="3" id="KW-0687">Ribonucleoprotein</keyword>
<evidence type="ECO:0000313" key="3">
    <source>
        <dbReference type="EMBL" id="WTO87609.1"/>
    </source>
</evidence>
<dbReference type="Pfam" id="PF00542">
    <property type="entry name" value="Ribosomal_L12"/>
    <property type="match status" value="1"/>
</dbReference>
<name>A0ABZ1J5J5_9ACTN</name>
<dbReference type="InterPro" id="IPR013823">
    <property type="entry name" value="Ribosomal_bL12_C"/>
</dbReference>
<keyword evidence="4" id="KW-1185">Reference proteome</keyword>
<dbReference type="EMBL" id="CP108125">
    <property type="protein sequence ID" value="WTO87609.1"/>
    <property type="molecule type" value="Genomic_DNA"/>
</dbReference>